<evidence type="ECO:0000256" key="3">
    <source>
        <dbReference type="ARBA" id="ARBA00004906"/>
    </source>
</evidence>
<dbReference type="Proteomes" id="UP000682877">
    <property type="component" value="Chromosome 6"/>
</dbReference>
<evidence type="ECO:0000313" key="18">
    <source>
        <dbReference type="EMBL" id="CAE6128844.1"/>
    </source>
</evidence>
<dbReference type="PANTHER" id="PTHR14155">
    <property type="entry name" value="RING FINGER DOMAIN-CONTAINING"/>
    <property type="match status" value="1"/>
</dbReference>
<keyword evidence="6 16" id="KW-0812">Transmembrane</keyword>
<proteinExistence type="inferred from homology"/>
<gene>
    <name evidence="18" type="ORF">AARE701A_LOCUS16505</name>
</gene>
<feature type="transmembrane region" description="Helical" evidence="16">
    <location>
        <begin position="347"/>
        <end position="366"/>
    </location>
</feature>
<evidence type="ECO:0000256" key="7">
    <source>
        <dbReference type="ARBA" id="ARBA00022723"/>
    </source>
</evidence>
<dbReference type="EC" id="2.3.2.27" evidence="4"/>
<dbReference type="EMBL" id="LR999456">
    <property type="protein sequence ID" value="CAE6128844.1"/>
    <property type="molecule type" value="Genomic_DNA"/>
</dbReference>
<dbReference type="Pfam" id="PF13639">
    <property type="entry name" value="zf-RING_2"/>
    <property type="match status" value="2"/>
</dbReference>
<dbReference type="InterPro" id="IPR001841">
    <property type="entry name" value="Znf_RING"/>
</dbReference>
<dbReference type="GO" id="GO:0016020">
    <property type="term" value="C:membrane"/>
    <property type="evidence" value="ECO:0007669"/>
    <property type="project" value="UniProtKB-SubCell"/>
</dbReference>
<dbReference type="InterPro" id="IPR013083">
    <property type="entry name" value="Znf_RING/FYVE/PHD"/>
</dbReference>
<accession>A0A8S2AWS0</accession>
<dbReference type="GO" id="GO:0008270">
    <property type="term" value="F:zinc ion binding"/>
    <property type="evidence" value="ECO:0007669"/>
    <property type="project" value="UniProtKB-KW"/>
</dbReference>
<keyword evidence="8 14" id="KW-0863">Zinc-finger</keyword>
<evidence type="ECO:0000256" key="15">
    <source>
        <dbReference type="SAM" id="MobiDB-lite"/>
    </source>
</evidence>
<feature type="compositionally biased region" description="Polar residues" evidence="15">
    <location>
        <begin position="259"/>
        <end position="271"/>
    </location>
</feature>
<feature type="domain" description="RING-type" evidence="17">
    <location>
        <begin position="123"/>
        <end position="165"/>
    </location>
</feature>
<protein>
    <recommendedName>
        <fullName evidence="4">RING-type E3 ubiquitin transferase</fullName>
        <ecNumber evidence="4">2.3.2.27</ecNumber>
    </recommendedName>
</protein>
<keyword evidence="7" id="KW-0479">Metal-binding</keyword>
<evidence type="ECO:0000256" key="4">
    <source>
        <dbReference type="ARBA" id="ARBA00012483"/>
    </source>
</evidence>
<evidence type="ECO:0000256" key="6">
    <source>
        <dbReference type="ARBA" id="ARBA00022692"/>
    </source>
</evidence>
<sequence>MNIFARDLIYRIVTRVLLPLFLSHYLPYVTCQQVSESADGNKKTNFPAESVIAVVVLALFISLSMVACFLHNTFYSAEIEAASQEVLHTRARRGLEEEVIESFPSFLYSEVKGVKIGKGGVECAICLSEFEDQETLRWMPPCSHTFHANCIDVWLSSRSTCPVCRANLSQKPNESFPYPNMDVETGSVQEAPNERSLAWLLSSWRMAEIFFPRSHTTGHSLVQLGENLDRFTLQLPEEVQRQLVSLNLIRRSQMALPQAMSSRQGYRSGSVGSERGGFSQGRQTHRWALSMSLSFSFQTASVRSTHDRNDQVRETSQAKDKYFGERSFERLMPEKQESADRTGRNKVSSIIGVVLLSLFLLLLVVYCMHYGCCSEEIEAGGHEVLHSRVRCGIDKDVIESFPAFLYSEVKGLKIGKGGVECAICLSEFEDEESLRWLPPCSHTFHANCIDVWLSSRSTCPVCRAELSLNPGESFPYPSMDIETGNARRVVLESPNEISLRGNSVPWNDNANYRTPRSRSTGLLSSWPVAEIFFPRSHSTGHSPVQLGENIDRFTLQLPEEVQRELVSLNLIKRGHIALPRARSSRQGYRSGSVGNDRSGFSQGQQTLRRAISMSLSFSFQPAPIRSTLGRDNLILETSQANDDDFGERSFQRLMPEII</sequence>
<keyword evidence="9" id="KW-0833">Ubl conjugation pathway</keyword>
<dbReference type="PANTHER" id="PTHR14155:SF547">
    <property type="entry name" value="RING-H2 FINGER PROTEIN ATL35-RELATED"/>
    <property type="match status" value="1"/>
</dbReference>
<evidence type="ECO:0000256" key="12">
    <source>
        <dbReference type="ARBA" id="ARBA00023136"/>
    </source>
</evidence>
<dbReference type="PROSITE" id="PS50089">
    <property type="entry name" value="ZF_RING_2"/>
    <property type="match status" value="2"/>
</dbReference>
<feature type="region of interest" description="Disordered" evidence="15">
    <location>
        <begin position="582"/>
        <end position="605"/>
    </location>
</feature>
<comment type="pathway">
    <text evidence="3">Protein modification; protein ubiquitination.</text>
</comment>
<dbReference type="FunFam" id="3.30.40.10:FF:000187">
    <property type="entry name" value="E3 ubiquitin-protein ligase ATL6"/>
    <property type="match status" value="2"/>
</dbReference>
<comment type="catalytic activity">
    <reaction evidence="1">
        <text>S-ubiquitinyl-[E2 ubiquitin-conjugating enzyme]-L-cysteine + [acceptor protein]-L-lysine = [E2 ubiquitin-conjugating enzyme]-L-cysteine + N(6)-ubiquitinyl-[acceptor protein]-L-lysine.</text>
        <dbReference type="EC" id="2.3.2.27"/>
    </reaction>
</comment>
<dbReference type="SMART" id="SM00744">
    <property type="entry name" value="RINGv"/>
    <property type="match status" value="2"/>
</dbReference>
<dbReference type="Gene3D" id="3.30.40.10">
    <property type="entry name" value="Zinc/RING finger domain, C3HC4 (zinc finger)"/>
    <property type="match status" value="2"/>
</dbReference>
<comment type="subcellular location">
    <subcellularLocation>
        <location evidence="2">Membrane</location>
        <topology evidence="2">Single-pass membrane protein</topology>
    </subcellularLocation>
</comment>
<feature type="domain" description="RING-type" evidence="17">
    <location>
        <begin position="421"/>
        <end position="463"/>
    </location>
</feature>
<evidence type="ECO:0000256" key="16">
    <source>
        <dbReference type="SAM" id="Phobius"/>
    </source>
</evidence>
<evidence type="ECO:0000256" key="10">
    <source>
        <dbReference type="ARBA" id="ARBA00022833"/>
    </source>
</evidence>
<dbReference type="InterPro" id="IPR053238">
    <property type="entry name" value="RING-H2_zinc_finger"/>
</dbReference>
<evidence type="ECO:0000256" key="9">
    <source>
        <dbReference type="ARBA" id="ARBA00022786"/>
    </source>
</evidence>
<keyword evidence="19" id="KW-1185">Reference proteome</keyword>
<dbReference type="SMART" id="SM00184">
    <property type="entry name" value="RING"/>
    <property type="match status" value="2"/>
</dbReference>
<comment type="similarity">
    <text evidence="13">Belongs to the RING-type zinc finger family. ATL subfamily.</text>
</comment>
<keyword evidence="12 16" id="KW-0472">Membrane</keyword>
<feature type="transmembrane region" description="Helical" evidence="16">
    <location>
        <begin position="12"/>
        <end position="30"/>
    </location>
</feature>
<evidence type="ECO:0000313" key="19">
    <source>
        <dbReference type="Proteomes" id="UP000682877"/>
    </source>
</evidence>
<feature type="compositionally biased region" description="Polar residues" evidence="15">
    <location>
        <begin position="584"/>
        <end position="605"/>
    </location>
</feature>
<feature type="transmembrane region" description="Helical" evidence="16">
    <location>
        <begin position="50"/>
        <end position="70"/>
    </location>
</feature>
<evidence type="ECO:0000256" key="1">
    <source>
        <dbReference type="ARBA" id="ARBA00000900"/>
    </source>
</evidence>
<evidence type="ECO:0000256" key="14">
    <source>
        <dbReference type="PROSITE-ProRule" id="PRU00175"/>
    </source>
</evidence>
<reference evidence="18" key="1">
    <citation type="submission" date="2021-01" db="EMBL/GenBank/DDBJ databases">
        <authorList>
            <person name="Bezrukov I."/>
        </authorList>
    </citation>
    <scope>NUCLEOTIDE SEQUENCE</scope>
</reference>
<feature type="region of interest" description="Disordered" evidence="15">
    <location>
        <begin position="259"/>
        <end position="279"/>
    </location>
</feature>
<dbReference type="InterPro" id="IPR011016">
    <property type="entry name" value="Znf_RING-CH"/>
</dbReference>
<dbReference type="SUPFAM" id="SSF57850">
    <property type="entry name" value="RING/U-box"/>
    <property type="match status" value="2"/>
</dbReference>
<evidence type="ECO:0000256" key="5">
    <source>
        <dbReference type="ARBA" id="ARBA00022679"/>
    </source>
</evidence>
<evidence type="ECO:0000256" key="13">
    <source>
        <dbReference type="ARBA" id="ARBA00024209"/>
    </source>
</evidence>
<keyword evidence="5" id="KW-0808">Transferase</keyword>
<evidence type="ECO:0000259" key="17">
    <source>
        <dbReference type="PROSITE" id="PS50089"/>
    </source>
</evidence>
<dbReference type="GO" id="GO:0061630">
    <property type="term" value="F:ubiquitin protein ligase activity"/>
    <property type="evidence" value="ECO:0007669"/>
    <property type="project" value="UniProtKB-EC"/>
</dbReference>
<keyword evidence="11 16" id="KW-1133">Transmembrane helix</keyword>
<keyword evidence="10" id="KW-0862">Zinc</keyword>
<evidence type="ECO:0000256" key="8">
    <source>
        <dbReference type="ARBA" id="ARBA00022771"/>
    </source>
</evidence>
<dbReference type="CDD" id="cd16461">
    <property type="entry name" value="RING-H2_EL5-like"/>
    <property type="match status" value="2"/>
</dbReference>
<organism evidence="18 19">
    <name type="scientific">Arabidopsis arenosa</name>
    <name type="common">Sand rock-cress</name>
    <name type="synonym">Cardaminopsis arenosa</name>
    <dbReference type="NCBI Taxonomy" id="38785"/>
    <lineage>
        <taxon>Eukaryota</taxon>
        <taxon>Viridiplantae</taxon>
        <taxon>Streptophyta</taxon>
        <taxon>Embryophyta</taxon>
        <taxon>Tracheophyta</taxon>
        <taxon>Spermatophyta</taxon>
        <taxon>Magnoliopsida</taxon>
        <taxon>eudicotyledons</taxon>
        <taxon>Gunneridae</taxon>
        <taxon>Pentapetalae</taxon>
        <taxon>rosids</taxon>
        <taxon>malvids</taxon>
        <taxon>Brassicales</taxon>
        <taxon>Brassicaceae</taxon>
        <taxon>Camelineae</taxon>
        <taxon>Arabidopsis</taxon>
    </lineage>
</organism>
<evidence type="ECO:0000256" key="11">
    <source>
        <dbReference type="ARBA" id="ARBA00022989"/>
    </source>
</evidence>
<name>A0A8S2AWS0_ARAAE</name>
<evidence type="ECO:0000256" key="2">
    <source>
        <dbReference type="ARBA" id="ARBA00004167"/>
    </source>
</evidence>
<dbReference type="AlphaFoldDB" id="A0A8S2AWS0"/>